<evidence type="ECO:0000313" key="3">
    <source>
        <dbReference type="Proteomes" id="UP000229498"/>
    </source>
</evidence>
<keyword evidence="2" id="KW-0489">Methyltransferase</keyword>
<dbReference type="RefSeq" id="WP_109795950.1">
    <property type="nucleotide sequence ID" value="NZ_PHIG01000034.1"/>
</dbReference>
<evidence type="ECO:0000313" key="2">
    <source>
        <dbReference type="EMBL" id="PJK29299.1"/>
    </source>
</evidence>
<feature type="domain" description="Methyltransferase" evidence="1">
    <location>
        <begin position="54"/>
        <end position="148"/>
    </location>
</feature>
<dbReference type="PANTHER" id="PTHR43591">
    <property type="entry name" value="METHYLTRANSFERASE"/>
    <property type="match status" value="1"/>
</dbReference>
<organism evidence="2 3">
    <name type="scientific">Minwuia thermotolerans</name>
    <dbReference type="NCBI Taxonomy" id="2056226"/>
    <lineage>
        <taxon>Bacteria</taxon>
        <taxon>Pseudomonadati</taxon>
        <taxon>Pseudomonadota</taxon>
        <taxon>Alphaproteobacteria</taxon>
        <taxon>Minwuiales</taxon>
        <taxon>Minwuiaceae</taxon>
        <taxon>Minwuia</taxon>
    </lineage>
</organism>
<dbReference type="Pfam" id="PF13649">
    <property type="entry name" value="Methyltransf_25"/>
    <property type="match status" value="1"/>
</dbReference>
<dbReference type="OrthoDB" id="9804312at2"/>
<reference evidence="2 3" key="1">
    <citation type="submission" date="2017-11" db="EMBL/GenBank/DDBJ databases">
        <title>Draft genome sequence of Rhizobiales bacterium SY3-13.</title>
        <authorList>
            <person name="Sun C."/>
        </authorList>
    </citation>
    <scope>NUCLEOTIDE SEQUENCE [LARGE SCALE GENOMIC DNA]</scope>
    <source>
        <strain evidence="2 3">SY3-13</strain>
    </source>
</reference>
<dbReference type="InterPro" id="IPR029063">
    <property type="entry name" value="SAM-dependent_MTases_sf"/>
</dbReference>
<dbReference type="Proteomes" id="UP000229498">
    <property type="component" value="Unassembled WGS sequence"/>
</dbReference>
<proteinExistence type="predicted"/>
<dbReference type="GO" id="GO:0032259">
    <property type="term" value="P:methylation"/>
    <property type="evidence" value="ECO:0007669"/>
    <property type="project" value="UniProtKB-KW"/>
</dbReference>
<dbReference type="Gene3D" id="3.40.50.150">
    <property type="entry name" value="Vaccinia Virus protein VP39"/>
    <property type="match status" value="1"/>
</dbReference>
<dbReference type="EMBL" id="PHIG01000034">
    <property type="protein sequence ID" value="PJK29299.1"/>
    <property type="molecule type" value="Genomic_DNA"/>
</dbReference>
<evidence type="ECO:0000259" key="1">
    <source>
        <dbReference type="Pfam" id="PF13649"/>
    </source>
</evidence>
<sequence>MSEQRHIIAVDRAVFDATAGAYDQGRKRLVPAFDDFYAAALAQLRRDPAEELHIVDLGAGTGLFTDMAARRFPNARFTLIDISAEMLDRARQRLGPGDRFSYVHADLARCPVPSPADAVISALAIHHLPDPDKYALYRRAFMAMKPKGVFVNAEQVAGANETLHRRYHWAWMADIRALGAQPEEIEQALTRMQEDRPTPLETQLGWLEKIGYVNIDCVWKRGMFAVFAGELPERPRKIPPT</sequence>
<accession>A0A2M9G0S5</accession>
<dbReference type="InterPro" id="IPR041698">
    <property type="entry name" value="Methyltransf_25"/>
</dbReference>
<dbReference type="CDD" id="cd02440">
    <property type="entry name" value="AdoMet_MTases"/>
    <property type="match status" value="1"/>
</dbReference>
<dbReference type="GO" id="GO:0008168">
    <property type="term" value="F:methyltransferase activity"/>
    <property type="evidence" value="ECO:0007669"/>
    <property type="project" value="UniProtKB-KW"/>
</dbReference>
<comment type="caution">
    <text evidence="2">The sequence shown here is derived from an EMBL/GenBank/DDBJ whole genome shotgun (WGS) entry which is preliminary data.</text>
</comment>
<keyword evidence="2" id="KW-0808">Transferase</keyword>
<gene>
    <name evidence="2" type="ORF">CVT23_12770</name>
</gene>
<name>A0A2M9G0S5_9PROT</name>
<keyword evidence="3" id="KW-1185">Reference proteome</keyword>
<dbReference type="AlphaFoldDB" id="A0A2M9G0S5"/>
<protein>
    <submittedName>
        <fullName evidence="2">Class I SAM-dependent methyltransferase</fullName>
    </submittedName>
</protein>
<dbReference type="SUPFAM" id="SSF53335">
    <property type="entry name" value="S-adenosyl-L-methionine-dependent methyltransferases"/>
    <property type="match status" value="1"/>
</dbReference>